<protein>
    <recommendedName>
        <fullName evidence="3">Fibronectin type-III domain-containing protein</fullName>
    </recommendedName>
</protein>
<sequence length="244" mass="26418">MTAVGFKALHETHANWLGSDEVYVVFSDVSTNQDSFTKIYGDVDAGESRTFLPTEQCVATRPACDRGAPDVHFKLTMWENDDDGFAHGQLDNTHVYLNDGIYEGDDLIGRAEVSIPRDQLLADLPTVGMSKVYTVKPTGGDGSYELTYKITRLANRFNIPPIGPPVALSISLQAMAVAGRMVHLTWTGASTASVDIYRDGSKVATTPNDGDHTTPAIPPGTYQYRICELNSTTVCSPDVPVTVS</sequence>
<name>A0ABT0S1B0_9SPHN</name>
<comment type="caution">
    <text evidence="1">The sequence shown here is derived from an EMBL/GenBank/DDBJ whole genome shotgun (WGS) entry which is preliminary data.</text>
</comment>
<dbReference type="EMBL" id="JAMGBE010000002">
    <property type="protein sequence ID" value="MCL6729648.1"/>
    <property type="molecule type" value="Genomic_DNA"/>
</dbReference>
<accession>A0ABT0S1B0</accession>
<evidence type="ECO:0008006" key="3">
    <source>
        <dbReference type="Google" id="ProtNLM"/>
    </source>
</evidence>
<evidence type="ECO:0000313" key="1">
    <source>
        <dbReference type="EMBL" id="MCL6729648.1"/>
    </source>
</evidence>
<reference evidence="1" key="1">
    <citation type="submission" date="2022-05" db="EMBL/GenBank/DDBJ databases">
        <authorList>
            <person name="Jo J.-H."/>
            <person name="Im W.-T."/>
        </authorList>
    </citation>
    <scope>NUCLEOTIDE SEQUENCE</scope>
    <source>
        <strain evidence="1">SE220</strain>
    </source>
</reference>
<proteinExistence type="predicted"/>
<keyword evidence="2" id="KW-1185">Reference proteome</keyword>
<dbReference type="RefSeq" id="WP_249831133.1">
    <property type="nucleotide sequence ID" value="NZ_JAMGBE010000002.1"/>
</dbReference>
<gene>
    <name evidence="1" type="ORF">LZ538_06200</name>
</gene>
<dbReference type="Proteomes" id="UP001165342">
    <property type="component" value="Unassembled WGS sequence"/>
</dbReference>
<organism evidence="1 2">
    <name type="scientific">Sphingomonas hankyongi</name>
    <dbReference type="NCBI Taxonomy" id="2908209"/>
    <lineage>
        <taxon>Bacteria</taxon>
        <taxon>Pseudomonadati</taxon>
        <taxon>Pseudomonadota</taxon>
        <taxon>Alphaproteobacteria</taxon>
        <taxon>Sphingomonadales</taxon>
        <taxon>Sphingomonadaceae</taxon>
        <taxon>Sphingomonas</taxon>
    </lineage>
</organism>
<evidence type="ECO:0000313" key="2">
    <source>
        <dbReference type="Proteomes" id="UP001165342"/>
    </source>
</evidence>